<accession>G8TSF5</accession>
<dbReference type="InterPro" id="IPR035919">
    <property type="entry name" value="EAL_sf"/>
</dbReference>
<dbReference type="KEGG" id="sap:Sulac_3201"/>
<proteinExistence type="predicted"/>
<dbReference type="GO" id="GO:0071111">
    <property type="term" value="F:cyclic-guanylate-specific phosphodiesterase activity"/>
    <property type="evidence" value="ECO:0007669"/>
    <property type="project" value="InterPro"/>
</dbReference>
<feature type="domain" description="EAL" evidence="1">
    <location>
        <begin position="4"/>
        <end position="241"/>
    </location>
</feature>
<organism evidence="2 3">
    <name type="scientific">Sulfobacillus acidophilus (strain ATCC 700253 / DSM 10332 / NAL)</name>
    <dbReference type="NCBI Taxonomy" id="679936"/>
    <lineage>
        <taxon>Bacteria</taxon>
        <taxon>Bacillati</taxon>
        <taxon>Bacillota</taxon>
        <taxon>Clostridia</taxon>
        <taxon>Eubacteriales</taxon>
        <taxon>Clostridiales Family XVII. Incertae Sedis</taxon>
        <taxon>Sulfobacillus</taxon>
    </lineage>
</organism>
<dbReference type="SUPFAM" id="SSF141868">
    <property type="entry name" value="EAL domain-like"/>
    <property type="match status" value="1"/>
</dbReference>
<reference evidence="3" key="1">
    <citation type="submission" date="2011-12" db="EMBL/GenBank/DDBJ databases">
        <title>The complete genome of chromosome of Sulfobacillus acidophilus DSM 10332.</title>
        <authorList>
            <person name="Lucas S."/>
            <person name="Han J."/>
            <person name="Lapidus A."/>
            <person name="Bruce D."/>
            <person name="Goodwin L."/>
            <person name="Pitluck S."/>
            <person name="Peters L."/>
            <person name="Kyrpides N."/>
            <person name="Mavromatis K."/>
            <person name="Ivanova N."/>
            <person name="Mikhailova N."/>
            <person name="Chertkov O."/>
            <person name="Saunders E."/>
            <person name="Detter J.C."/>
            <person name="Tapia R."/>
            <person name="Han C."/>
            <person name="Land M."/>
            <person name="Hauser L."/>
            <person name="Markowitz V."/>
            <person name="Cheng J.-F."/>
            <person name="Hugenholtz P."/>
            <person name="Woyke T."/>
            <person name="Wu D."/>
            <person name="Pukall R."/>
            <person name="Gehrich-Schroeter G."/>
            <person name="Schneider S."/>
            <person name="Klenk H.-P."/>
            <person name="Eisen J.A."/>
        </authorList>
    </citation>
    <scope>NUCLEOTIDE SEQUENCE [LARGE SCALE GENOMIC DNA]</scope>
    <source>
        <strain evidence="3">ATCC 700253 / DSM 10332 / NAL</strain>
    </source>
</reference>
<name>G8TSF5_SULAD</name>
<dbReference type="PATRIC" id="fig|679936.5.peg.3310"/>
<protein>
    <submittedName>
        <fullName evidence="2">Diguanylate phosphodiesterase</fullName>
    </submittedName>
</protein>
<dbReference type="STRING" id="679936.Sulac_3201"/>
<dbReference type="InterPro" id="IPR001633">
    <property type="entry name" value="EAL_dom"/>
</dbReference>
<gene>
    <name evidence="2" type="ordered locus">Sulac_3201</name>
</gene>
<dbReference type="SMART" id="SM00052">
    <property type="entry name" value="EAL"/>
    <property type="match status" value="1"/>
</dbReference>
<evidence type="ECO:0000313" key="2">
    <source>
        <dbReference type="EMBL" id="AEW06647.1"/>
    </source>
</evidence>
<dbReference type="InterPro" id="IPR050706">
    <property type="entry name" value="Cyclic-di-GMP_PDE-like"/>
</dbReference>
<dbReference type="CDD" id="cd01948">
    <property type="entry name" value="EAL"/>
    <property type="match status" value="1"/>
</dbReference>
<dbReference type="PANTHER" id="PTHR33121">
    <property type="entry name" value="CYCLIC DI-GMP PHOSPHODIESTERASE PDEF"/>
    <property type="match status" value="1"/>
</dbReference>
<sequence length="241" mass="27270">MATTNRMIKRFQQLMETDTGIRTVFQPVMPLTGSTPIGYEALSRGPSPWLAKPAELFRMARELGQSAILDRLCFRTALKNFRAQAATESLLFINVLPESLESRHIAAAQVAEWAHQADVSPKQIVLEITEEPVHDWPGFMQAVDQFRYYGMRLALDDVGSGHSNFVMLSDLLPDYVKLDWQFVRLTRMRPVRQLLVEALVRFADQIGSQIVAEGIESREDAEVFQLLGVPLGQGFYYHQSA</sequence>
<dbReference type="Gene3D" id="3.20.20.450">
    <property type="entry name" value="EAL domain"/>
    <property type="match status" value="1"/>
</dbReference>
<dbReference type="PANTHER" id="PTHR33121:SF76">
    <property type="entry name" value="SIGNALING PROTEIN"/>
    <property type="match status" value="1"/>
</dbReference>
<dbReference type="HOGENOM" id="CLU_000445_70_50_9"/>
<dbReference type="Proteomes" id="UP000005439">
    <property type="component" value="Chromosome"/>
</dbReference>
<keyword evidence="3" id="KW-1185">Reference proteome</keyword>
<dbReference type="Pfam" id="PF00563">
    <property type="entry name" value="EAL"/>
    <property type="match status" value="1"/>
</dbReference>
<dbReference type="EMBL" id="CP003179">
    <property type="protein sequence ID" value="AEW06647.1"/>
    <property type="molecule type" value="Genomic_DNA"/>
</dbReference>
<dbReference type="AlphaFoldDB" id="G8TSF5"/>
<dbReference type="PROSITE" id="PS50883">
    <property type="entry name" value="EAL"/>
    <property type="match status" value="1"/>
</dbReference>
<evidence type="ECO:0000313" key="3">
    <source>
        <dbReference type="Proteomes" id="UP000005439"/>
    </source>
</evidence>
<evidence type="ECO:0000259" key="1">
    <source>
        <dbReference type="PROSITE" id="PS50883"/>
    </source>
</evidence>
<reference evidence="2 3" key="2">
    <citation type="journal article" date="2012" name="Stand. Genomic Sci.">
        <title>Complete genome sequence of the moderately thermophilic mineral-sulfide-oxidizing firmicute Sulfobacillus acidophilus type strain (NAL(T)).</title>
        <authorList>
            <person name="Anderson I."/>
            <person name="Chertkov O."/>
            <person name="Chen A."/>
            <person name="Saunders E."/>
            <person name="Lapidus A."/>
            <person name="Nolan M."/>
            <person name="Lucas S."/>
            <person name="Hammon N."/>
            <person name="Deshpande S."/>
            <person name="Cheng J.F."/>
            <person name="Han C."/>
            <person name="Tapia R."/>
            <person name="Goodwin L.A."/>
            <person name="Pitluck S."/>
            <person name="Liolios K."/>
            <person name="Pagani I."/>
            <person name="Ivanova N."/>
            <person name="Mikhailova N."/>
            <person name="Pati A."/>
            <person name="Palaniappan K."/>
            <person name="Land M."/>
            <person name="Pan C."/>
            <person name="Rohde M."/>
            <person name="Pukall R."/>
            <person name="Goker M."/>
            <person name="Detter J.C."/>
            <person name="Woyke T."/>
            <person name="Bristow J."/>
            <person name="Eisen J.A."/>
            <person name="Markowitz V."/>
            <person name="Hugenholtz P."/>
            <person name="Kyrpides N.C."/>
            <person name="Klenk H.P."/>
            <person name="Mavromatis K."/>
        </authorList>
    </citation>
    <scope>NUCLEOTIDE SEQUENCE [LARGE SCALE GENOMIC DNA]</scope>
    <source>
        <strain evidence="3">ATCC 700253 / DSM 10332 / NAL</strain>
    </source>
</reference>